<reference evidence="2 3" key="1">
    <citation type="journal article" date="2017" name="Nat. Commun.">
        <title>Genome assembly with in vitro proximity ligation data and whole-genome triplication in lettuce.</title>
        <authorList>
            <person name="Reyes-Chin-Wo S."/>
            <person name="Wang Z."/>
            <person name="Yang X."/>
            <person name="Kozik A."/>
            <person name="Arikit S."/>
            <person name="Song C."/>
            <person name="Xia L."/>
            <person name="Froenicke L."/>
            <person name="Lavelle D.O."/>
            <person name="Truco M.J."/>
            <person name="Xia R."/>
            <person name="Zhu S."/>
            <person name="Xu C."/>
            <person name="Xu H."/>
            <person name="Xu X."/>
            <person name="Cox K."/>
            <person name="Korf I."/>
            <person name="Meyers B.C."/>
            <person name="Michelmore R.W."/>
        </authorList>
    </citation>
    <scope>NUCLEOTIDE SEQUENCE [LARGE SCALE GENOMIC DNA]</scope>
    <source>
        <strain evidence="3">cv. Salinas</strain>
        <tissue evidence="2">Seedlings</tissue>
    </source>
</reference>
<dbReference type="EMBL" id="NBSK02000007">
    <property type="protein sequence ID" value="KAJ0195837.1"/>
    <property type="molecule type" value="Genomic_DNA"/>
</dbReference>
<gene>
    <name evidence="2" type="ORF">LSAT_V11C700343690</name>
</gene>
<keyword evidence="3" id="KW-1185">Reference proteome</keyword>
<dbReference type="AlphaFoldDB" id="A0A9R1UZB2"/>
<dbReference type="Proteomes" id="UP000235145">
    <property type="component" value="Unassembled WGS sequence"/>
</dbReference>
<organism evidence="2 3">
    <name type="scientific">Lactuca sativa</name>
    <name type="common">Garden lettuce</name>
    <dbReference type="NCBI Taxonomy" id="4236"/>
    <lineage>
        <taxon>Eukaryota</taxon>
        <taxon>Viridiplantae</taxon>
        <taxon>Streptophyta</taxon>
        <taxon>Embryophyta</taxon>
        <taxon>Tracheophyta</taxon>
        <taxon>Spermatophyta</taxon>
        <taxon>Magnoliopsida</taxon>
        <taxon>eudicotyledons</taxon>
        <taxon>Gunneridae</taxon>
        <taxon>Pentapetalae</taxon>
        <taxon>asterids</taxon>
        <taxon>campanulids</taxon>
        <taxon>Asterales</taxon>
        <taxon>Asteraceae</taxon>
        <taxon>Cichorioideae</taxon>
        <taxon>Cichorieae</taxon>
        <taxon>Lactucinae</taxon>
        <taxon>Lactuca</taxon>
    </lineage>
</organism>
<accession>A0A9R1UZB2</accession>
<keyword evidence="1" id="KW-0175">Coiled coil</keyword>
<evidence type="ECO:0000313" key="3">
    <source>
        <dbReference type="Proteomes" id="UP000235145"/>
    </source>
</evidence>
<feature type="coiled-coil region" evidence="1">
    <location>
        <begin position="90"/>
        <end position="117"/>
    </location>
</feature>
<sequence length="269" mass="30828">MMHHSHSPRRSVQSATKISNPLLKTFKQFQFAVMSSMNSGKKKCPICKQTCSASNVSRLYFQSVGDSNEPKLSQNLQTQKEDPEELKIECRRLEGKVKGLNSALESRENDLRNISNELCVCKEQLEKETSLKTEVLEQTRTVSRLLNLKTQELNKSDLERIKLQERNMALAKELAALKLMSDLNLNEEEIVKLASLGTHANSKENIDVLKKSLIVRNKMYKDLIAKCNTLGRDEARARKKLEKAKEKLEKLKAIPFQKYPFHFPIILNN</sequence>
<evidence type="ECO:0000256" key="1">
    <source>
        <dbReference type="SAM" id="Coils"/>
    </source>
</evidence>
<evidence type="ECO:0000313" key="2">
    <source>
        <dbReference type="EMBL" id="KAJ0195837.1"/>
    </source>
</evidence>
<proteinExistence type="predicted"/>
<dbReference type="PANTHER" id="PTHR47344:SF1">
    <property type="entry name" value="RING ZINC FINGER PROTEIN-RELATED"/>
    <property type="match status" value="1"/>
</dbReference>
<feature type="coiled-coil region" evidence="1">
    <location>
        <begin position="227"/>
        <end position="254"/>
    </location>
</feature>
<protein>
    <submittedName>
        <fullName evidence="2">Uncharacterized protein</fullName>
    </submittedName>
</protein>
<dbReference type="PANTHER" id="PTHR47344">
    <property type="entry name" value="RING ZINC FINGER PROTEIN-RELATED"/>
    <property type="match status" value="1"/>
</dbReference>
<comment type="caution">
    <text evidence="2">The sequence shown here is derived from an EMBL/GenBank/DDBJ whole genome shotgun (WGS) entry which is preliminary data.</text>
</comment>
<name>A0A9R1UZB2_LACSA</name>